<proteinExistence type="predicted"/>
<dbReference type="AlphaFoldDB" id="A0A6L8T2X6"/>
<evidence type="ECO:0000313" key="2">
    <source>
        <dbReference type="EMBL" id="MZL33874.1"/>
    </source>
</evidence>
<gene>
    <name evidence="2" type="ORF">GT728_11860</name>
</gene>
<evidence type="ECO:0000259" key="1">
    <source>
        <dbReference type="Pfam" id="PF02229"/>
    </source>
</evidence>
<feature type="domain" description="Transcriptional coactivator p15 (PC4) C-terminal" evidence="1">
    <location>
        <begin position="17"/>
        <end position="63"/>
    </location>
</feature>
<dbReference type="RefSeq" id="WP_161233857.1">
    <property type="nucleotide sequence ID" value="NZ_JBCLNB010000043.1"/>
</dbReference>
<sequence length="66" mass="7398">MPAEYLKSIGVLSESSNGWKKEVNIVSWNGGDPKYDIRSWNQDRTKMGKGVTLSSAEIEKLRELLG</sequence>
<accession>A0A6L8T2X6</accession>
<comment type="caution">
    <text evidence="2">The sequence shown here is derived from an EMBL/GenBank/DDBJ whole genome shotgun (WGS) entry which is preliminary data.</text>
</comment>
<organism evidence="2 3">
    <name type="scientific">Blautia wexlerae</name>
    <dbReference type="NCBI Taxonomy" id="418240"/>
    <lineage>
        <taxon>Bacteria</taxon>
        <taxon>Bacillati</taxon>
        <taxon>Bacillota</taxon>
        <taxon>Clostridia</taxon>
        <taxon>Lachnospirales</taxon>
        <taxon>Lachnospiraceae</taxon>
        <taxon>Blautia</taxon>
    </lineage>
</organism>
<dbReference type="GO" id="GO:0006355">
    <property type="term" value="P:regulation of DNA-templated transcription"/>
    <property type="evidence" value="ECO:0007669"/>
    <property type="project" value="InterPro"/>
</dbReference>
<dbReference type="PIRSF" id="PIRSF037246">
    <property type="entry name" value="UCP037246"/>
    <property type="match status" value="1"/>
</dbReference>
<dbReference type="InterPro" id="IPR003173">
    <property type="entry name" value="PC4_C"/>
</dbReference>
<dbReference type="Gene3D" id="2.30.31.70">
    <property type="match status" value="1"/>
</dbReference>
<evidence type="ECO:0000313" key="3">
    <source>
        <dbReference type="Proteomes" id="UP000477285"/>
    </source>
</evidence>
<dbReference type="EMBL" id="WWVQ01000027">
    <property type="protein sequence ID" value="MZL33874.1"/>
    <property type="molecule type" value="Genomic_DNA"/>
</dbReference>
<protein>
    <recommendedName>
        <fullName evidence="1">Transcriptional coactivator p15 (PC4) C-terminal domain-containing protein</fullName>
    </recommendedName>
</protein>
<dbReference type="GO" id="GO:0003677">
    <property type="term" value="F:DNA binding"/>
    <property type="evidence" value="ECO:0007669"/>
    <property type="project" value="InterPro"/>
</dbReference>
<name>A0A6L8T2X6_9FIRM</name>
<reference evidence="2 3" key="1">
    <citation type="journal article" date="2019" name="Nat. Med.">
        <title>A library of human gut bacterial isolates paired with longitudinal multiomics data enables mechanistic microbiome research.</title>
        <authorList>
            <person name="Poyet M."/>
            <person name="Groussin M."/>
            <person name="Gibbons S.M."/>
            <person name="Avila-Pacheco J."/>
            <person name="Jiang X."/>
            <person name="Kearney S.M."/>
            <person name="Perrotta A.R."/>
            <person name="Berdy B."/>
            <person name="Zhao S."/>
            <person name="Lieberman T.D."/>
            <person name="Swanson P.K."/>
            <person name="Smith M."/>
            <person name="Roesemann S."/>
            <person name="Alexander J.E."/>
            <person name="Rich S.A."/>
            <person name="Livny J."/>
            <person name="Vlamakis H."/>
            <person name="Clish C."/>
            <person name="Bullock K."/>
            <person name="Deik A."/>
            <person name="Scott J."/>
            <person name="Pierce K.A."/>
            <person name="Xavier R.J."/>
            <person name="Alm E.J."/>
        </authorList>
    </citation>
    <scope>NUCLEOTIDE SEQUENCE [LARGE SCALE GENOMIC DNA]</scope>
    <source>
        <strain evidence="2 3">BIOML-A1</strain>
    </source>
</reference>
<dbReference type="Pfam" id="PF02229">
    <property type="entry name" value="PC4"/>
    <property type="match status" value="1"/>
</dbReference>
<dbReference type="InterPro" id="IPR017154">
    <property type="entry name" value="PC4-like"/>
</dbReference>
<dbReference type="Proteomes" id="UP000477285">
    <property type="component" value="Unassembled WGS sequence"/>
</dbReference>